<keyword evidence="2" id="KW-1185">Reference proteome</keyword>
<reference evidence="3" key="1">
    <citation type="journal article" date="2016" name="BMC Genomics">
        <title>Gene evolution and gene expression after whole genome duplication in fish: the PhyloFish database.</title>
        <authorList>
            <person name="Pasquier J."/>
            <person name="Cabau C."/>
            <person name="Nguyen T."/>
            <person name="Jouanno E."/>
            <person name="Severac D."/>
            <person name="Braasch I."/>
            <person name="Journot L."/>
            <person name="Pontarotti P."/>
            <person name="Klopp C."/>
            <person name="Postlethwait J.H."/>
            <person name="Guiguen Y."/>
            <person name="Bobe J."/>
        </authorList>
    </citation>
    <scope>NUCLEOTIDE SEQUENCE</scope>
    <source>
        <strain evidence="3">Tuebingen</strain>
    </source>
</reference>
<gene>
    <name evidence="3 4" type="primary">si:dkey-112a7.5</name>
</gene>
<name>A0AB13AB19_DANRE</name>
<dbReference type="ZFIN" id="ZDB-GENE-141216-460">
    <property type="gene designation" value="si:dkey-112a7.5"/>
</dbReference>
<evidence type="ECO:0000313" key="2">
    <source>
        <dbReference type="Proteomes" id="UP000000437"/>
    </source>
</evidence>
<evidence type="ECO:0000313" key="4">
    <source>
        <dbReference type="ZFIN" id="ZDB-GENE-141216-460"/>
    </source>
</evidence>
<feature type="signal peptide" evidence="1 3">
    <location>
        <begin position="1"/>
        <end position="25"/>
    </location>
</feature>
<dbReference type="AGR" id="ZFIN:ZDB-GENE-141216-460"/>
<sequence precursor="true">MTKPICLVFALLILTIILCNNSVCSQRRSMKQSAVCGCKLYPDKGLKCTKRPNPKSRDEYYEILKCICRDTQIFSKSSRKEYLKRCNKFYPSLPL</sequence>
<dbReference type="RefSeq" id="NP_001373735.1">
    <property type="nucleotide sequence ID" value="NM_001386806.1"/>
</dbReference>
<evidence type="ECO:0000313" key="3">
    <source>
        <dbReference type="RefSeq" id="NP_001373735.1"/>
    </source>
</evidence>
<organism evidence="2 3">
    <name type="scientific">Danio rerio</name>
    <name type="common">Zebrafish</name>
    <name type="synonym">Brachydanio rerio</name>
    <dbReference type="NCBI Taxonomy" id="7955"/>
    <lineage>
        <taxon>Eukaryota</taxon>
        <taxon>Metazoa</taxon>
        <taxon>Chordata</taxon>
        <taxon>Craniata</taxon>
        <taxon>Vertebrata</taxon>
        <taxon>Euteleostomi</taxon>
        <taxon>Actinopterygii</taxon>
        <taxon>Neopterygii</taxon>
        <taxon>Teleostei</taxon>
        <taxon>Ostariophysi</taxon>
        <taxon>Cypriniformes</taxon>
        <taxon>Danionidae</taxon>
        <taxon>Danioninae</taxon>
        <taxon>Danio</taxon>
    </lineage>
</organism>
<dbReference type="Proteomes" id="UP000000437">
    <property type="component" value="Chromosome 7"/>
</dbReference>
<dbReference type="KEGG" id="dre:100536854"/>
<evidence type="ECO:0000256" key="1">
    <source>
        <dbReference type="SAM" id="SignalP"/>
    </source>
</evidence>
<keyword evidence="1 3" id="KW-0732">Signal</keyword>
<dbReference type="RefSeq" id="XP_073762175.1">
    <property type="nucleotide sequence ID" value="XM_073906074.1"/>
</dbReference>
<proteinExistence type="predicted"/>
<dbReference type="AlphaFoldDB" id="A0AB13AB19"/>
<accession>A0AB13AB19</accession>
<reference evidence="3" key="2">
    <citation type="submission" date="2025-08" db="UniProtKB">
        <authorList>
            <consortium name="RefSeq"/>
        </authorList>
    </citation>
    <scope>IDENTIFICATION</scope>
    <source>
        <strain evidence="3">Tuebingen</strain>
    </source>
</reference>
<protein>
    <submittedName>
        <fullName evidence="3">Uncharacterized protein LOC100536854 precursor</fullName>
    </submittedName>
</protein>
<dbReference type="GeneID" id="100536854"/>
<feature type="chain" id="PRO_5043058566" evidence="1 3">
    <location>
        <begin position="26"/>
        <end position="95"/>
    </location>
</feature>